<gene>
    <name evidence="7" type="ORF">JK361_18830</name>
</gene>
<evidence type="ECO:0000259" key="6">
    <source>
        <dbReference type="PROSITE" id="PS51063"/>
    </source>
</evidence>
<dbReference type="Gene3D" id="2.60.120.10">
    <property type="entry name" value="Jelly Rolls"/>
    <property type="match status" value="1"/>
</dbReference>
<dbReference type="SUPFAM" id="SSF46785">
    <property type="entry name" value="Winged helix' DNA-binding domain"/>
    <property type="match status" value="1"/>
</dbReference>
<dbReference type="EMBL" id="JAERRH010000006">
    <property type="protein sequence ID" value="MBL1106630.1"/>
    <property type="molecule type" value="Genomic_DNA"/>
</dbReference>
<dbReference type="InterPro" id="IPR036388">
    <property type="entry name" value="WH-like_DNA-bd_sf"/>
</dbReference>
<dbReference type="Pfam" id="PF00027">
    <property type="entry name" value="cNMP_binding"/>
    <property type="match status" value="1"/>
</dbReference>
<evidence type="ECO:0000313" key="8">
    <source>
        <dbReference type="Proteomes" id="UP000621386"/>
    </source>
</evidence>
<feature type="region of interest" description="Disordered" evidence="4">
    <location>
        <begin position="236"/>
        <end position="264"/>
    </location>
</feature>
<dbReference type="InterPro" id="IPR012318">
    <property type="entry name" value="HTH_CRP"/>
</dbReference>
<name>A0ABS1P3K6_9ACTN</name>
<feature type="compositionally biased region" description="Polar residues" evidence="4">
    <location>
        <begin position="247"/>
        <end position="257"/>
    </location>
</feature>
<dbReference type="CDD" id="cd00038">
    <property type="entry name" value="CAP_ED"/>
    <property type="match status" value="1"/>
</dbReference>
<comment type="caution">
    <text evidence="7">The sequence shown here is derived from an EMBL/GenBank/DDBJ whole genome shotgun (WGS) entry which is preliminary data.</text>
</comment>
<reference evidence="7 8" key="1">
    <citation type="submission" date="2021-01" db="EMBL/GenBank/DDBJ databases">
        <title>WGS of actinomycetes isolated from Thailand.</title>
        <authorList>
            <person name="Thawai C."/>
        </authorList>
    </citation>
    <scope>NUCLEOTIDE SEQUENCE [LARGE SCALE GENOMIC DNA]</scope>
    <source>
        <strain evidence="7 8">CH5-8</strain>
    </source>
</reference>
<dbReference type="PROSITE" id="PS51063">
    <property type="entry name" value="HTH_CRP_2"/>
    <property type="match status" value="1"/>
</dbReference>
<dbReference type="InterPro" id="IPR000595">
    <property type="entry name" value="cNMP-bd_dom"/>
</dbReference>
<sequence>MPEKIPTGPQPGGRWPHGTLLAELAGSGEAVKALLSLGTPRTYAPGETLLGEGRQETFVLLLMTGVTKVTALSENGDTALLAVRLGGELVGEFAALDNGPRSATVTAAGAVTVRRIGQRDFLGCLDRYPAAALAVSRMLVRKNRWSVRRRGEFGSCPVATRVARVLLDLVEDYGRPQGDGVLIGPRLTQAEIAGLVGAGERRVHHALGELAHRGVVQVGYSRLTILSPDELRMSARLTGTDEGPEPTATTGSHTTGEGNQGVGT</sequence>
<dbReference type="PROSITE" id="PS50042">
    <property type="entry name" value="CNMP_BINDING_3"/>
    <property type="match status" value="1"/>
</dbReference>
<evidence type="ECO:0000259" key="5">
    <source>
        <dbReference type="PROSITE" id="PS50042"/>
    </source>
</evidence>
<evidence type="ECO:0000256" key="1">
    <source>
        <dbReference type="ARBA" id="ARBA00023015"/>
    </source>
</evidence>
<dbReference type="Proteomes" id="UP000621386">
    <property type="component" value="Unassembled WGS sequence"/>
</dbReference>
<proteinExistence type="predicted"/>
<dbReference type="InterPro" id="IPR036390">
    <property type="entry name" value="WH_DNA-bd_sf"/>
</dbReference>
<dbReference type="InterPro" id="IPR018490">
    <property type="entry name" value="cNMP-bd_dom_sf"/>
</dbReference>
<dbReference type="InterPro" id="IPR014710">
    <property type="entry name" value="RmlC-like_jellyroll"/>
</dbReference>
<organism evidence="7 8">
    <name type="scientific">Streptomyces musisoli</name>
    <dbReference type="NCBI Taxonomy" id="2802280"/>
    <lineage>
        <taxon>Bacteria</taxon>
        <taxon>Bacillati</taxon>
        <taxon>Actinomycetota</taxon>
        <taxon>Actinomycetes</taxon>
        <taxon>Kitasatosporales</taxon>
        <taxon>Streptomycetaceae</taxon>
        <taxon>Streptomyces</taxon>
    </lineage>
</organism>
<keyword evidence="3" id="KW-0804">Transcription</keyword>
<keyword evidence="1" id="KW-0805">Transcription regulation</keyword>
<dbReference type="Gene3D" id="1.10.10.10">
    <property type="entry name" value="Winged helix-like DNA-binding domain superfamily/Winged helix DNA-binding domain"/>
    <property type="match status" value="1"/>
</dbReference>
<protein>
    <submittedName>
        <fullName evidence="7">Crp/Fnr family transcriptional regulator</fullName>
    </submittedName>
</protein>
<accession>A0ABS1P3K6</accession>
<evidence type="ECO:0000313" key="7">
    <source>
        <dbReference type="EMBL" id="MBL1106630.1"/>
    </source>
</evidence>
<evidence type="ECO:0000256" key="4">
    <source>
        <dbReference type="SAM" id="MobiDB-lite"/>
    </source>
</evidence>
<dbReference type="SUPFAM" id="SSF51206">
    <property type="entry name" value="cAMP-binding domain-like"/>
    <property type="match status" value="1"/>
</dbReference>
<dbReference type="Pfam" id="PF13545">
    <property type="entry name" value="HTH_Crp_2"/>
    <property type="match status" value="1"/>
</dbReference>
<evidence type="ECO:0000256" key="3">
    <source>
        <dbReference type="ARBA" id="ARBA00023163"/>
    </source>
</evidence>
<dbReference type="SMART" id="SM00100">
    <property type="entry name" value="cNMP"/>
    <property type="match status" value="1"/>
</dbReference>
<dbReference type="RefSeq" id="WP_201819392.1">
    <property type="nucleotide sequence ID" value="NZ_JAERRH010000006.1"/>
</dbReference>
<keyword evidence="2" id="KW-0238">DNA-binding</keyword>
<feature type="domain" description="Cyclic nucleotide-binding" evidence="5">
    <location>
        <begin position="40"/>
        <end position="121"/>
    </location>
</feature>
<feature type="domain" description="HTH crp-type" evidence="6">
    <location>
        <begin position="156"/>
        <end position="229"/>
    </location>
</feature>
<keyword evidence="8" id="KW-1185">Reference proteome</keyword>
<evidence type="ECO:0000256" key="2">
    <source>
        <dbReference type="ARBA" id="ARBA00023125"/>
    </source>
</evidence>